<dbReference type="PANTHER" id="PTHR35041">
    <property type="entry name" value="MEDIATOR OF RNA POLYMERASE II TRANSCRIPTION SUBUNIT 1"/>
    <property type="match status" value="1"/>
</dbReference>
<keyword evidence="2" id="KW-0812">Transmembrane</keyword>
<keyword evidence="2" id="KW-0472">Membrane</keyword>
<proteinExistence type="predicted"/>
<dbReference type="EMBL" id="JASUXU010000076">
    <property type="protein sequence ID" value="KAK0310271.1"/>
    <property type="molecule type" value="Genomic_DNA"/>
</dbReference>
<name>A0AAN6F8Y4_9PEZI</name>
<evidence type="ECO:0008006" key="5">
    <source>
        <dbReference type="Google" id="ProtNLM"/>
    </source>
</evidence>
<feature type="transmembrane region" description="Helical" evidence="2">
    <location>
        <begin position="382"/>
        <end position="405"/>
    </location>
</feature>
<dbReference type="Proteomes" id="UP001168146">
    <property type="component" value="Unassembled WGS sequence"/>
</dbReference>
<evidence type="ECO:0000313" key="4">
    <source>
        <dbReference type="Proteomes" id="UP001168146"/>
    </source>
</evidence>
<evidence type="ECO:0000256" key="1">
    <source>
        <dbReference type="SAM" id="MobiDB-lite"/>
    </source>
</evidence>
<evidence type="ECO:0000256" key="2">
    <source>
        <dbReference type="SAM" id="Phobius"/>
    </source>
</evidence>
<reference evidence="3" key="1">
    <citation type="submission" date="2021-12" db="EMBL/GenBank/DDBJ databases">
        <title>Black yeast isolated from Biological Soil Crust.</title>
        <authorList>
            <person name="Kurbessoian T."/>
        </authorList>
    </citation>
    <scope>NUCLEOTIDE SEQUENCE</scope>
    <source>
        <strain evidence="3">CCFEE 5208</strain>
    </source>
</reference>
<organism evidence="3 4">
    <name type="scientific">Friedmanniomyces endolithicus</name>
    <dbReference type="NCBI Taxonomy" id="329885"/>
    <lineage>
        <taxon>Eukaryota</taxon>
        <taxon>Fungi</taxon>
        <taxon>Dikarya</taxon>
        <taxon>Ascomycota</taxon>
        <taxon>Pezizomycotina</taxon>
        <taxon>Dothideomycetes</taxon>
        <taxon>Dothideomycetidae</taxon>
        <taxon>Mycosphaerellales</taxon>
        <taxon>Teratosphaeriaceae</taxon>
        <taxon>Friedmanniomyces</taxon>
    </lineage>
</organism>
<keyword evidence="2" id="KW-1133">Transmembrane helix</keyword>
<feature type="region of interest" description="Disordered" evidence="1">
    <location>
        <begin position="453"/>
        <end position="503"/>
    </location>
</feature>
<accession>A0AAN6F8Y4</accession>
<dbReference type="AlphaFoldDB" id="A0AAN6F8Y4"/>
<comment type="caution">
    <text evidence="3">The sequence shown here is derived from an EMBL/GenBank/DDBJ whole genome shotgun (WGS) entry which is preliminary data.</text>
</comment>
<evidence type="ECO:0000313" key="3">
    <source>
        <dbReference type="EMBL" id="KAK0310271.1"/>
    </source>
</evidence>
<dbReference type="PANTHER" id="PTHR35041:SF6">
    <property type="entry name" value="FORMYLMETHIONINE DEFORMYLASE-LIKE PROTEIN-RELATED"/>
    <property type="match status" value="1"/>
</dbReference>
<protein>
    <recommendedName>
        <fullName evidence="5">Transmembrane protein</fullName>
    </recommendedName>
</protein>
<feature type="compositionally biased region" description="Basic and acidic residues" evidence="1">
    <location>
        <begin position="490"/>
        <end position="503"/>
    </location>
</feature>
<gene>
    <name evidence="3" type="ORF">LTR82_014798</name>
</gene>
<sequence length="503" mass="54286">MVYVPNLDFRSLSFSATIAGVGLSSGETLYTYNGPSSAVKSIAGAVAFQAAILPISAPYRSPNATWTVVFTGPSLRCGMVDADTKSAIEANIANYTFTDTTCYTPPAYLSWFGPDGSLPFPNELSVTSDAPVTYIALAPSLLRPSAEAPWNPAACAFVSQLTNGSNAVNWTSPLVPTGVDDTTILQCTLVEAQYVANLEYVNRAQSIAVQTTTTEQPLKITRGFQSNSTIDNVYLQQLSYQSVLYAFNTWILGSIRSGLSQQTPLLVNSSIMSTVLRQAPEMAYLTSQRTDETMASVYHTNLQQVLESTNDPTYQGLMPADPQTTDQSLAAMLEELFQNITVSLVSSVELQPNHQSVTAPPETNVTFVTFQNTYFYSPRKLWLAYGLAIAFATVAVLVGLAYMYIDEASYSNSFSTIMRTSRGAELSIDIAHEDASGANPLPSEMAGATVRFQNSKAGGEGSSEQWRDDQSPVEEQIKSSAQDALLEGEGVDHHGARHDAETT</sequence>